<sequence length="166" mass="18627">MIIRLTQNLNTKIKAGPISASPLDDNPYADWSARLFTADRAQYILICNTRSFYSTVMFGRGITSDHQFIERTLSSIREFMQDDGLQFIHRQFVAPTCGTVRFCKALNRRATGSMNELVATARILLVENECSPHEVGFKLNDMLLSALGSGAAHDYGKPREAFTRMS</sequence>
<reference evidence="2 3" key="1">
    <citation type="submission" date="2024-08" db="EMBL/GenBank/DDBJ databases">
        <title>Whole-genome sequencing of halo(alkali)philic microorganisms from hypersaline lakes.</title>
        <authorList>
            <person name="Sorokin D.Y."/>
            <person name="Merkel A.Y."/>
            <person name="Messina E."/>
            <person name="Yakimov M."/>
        </authorList>
    </citation>
    <scope>NUCLEOTIDE SEQUENCE [LARGE SCALE GENOMIC DNA]</scope>
    <source>
        <strain evidence="2 3">AB-hyl4</strain>
    </source>
</reference>
<dbReference type="EMBL" id="JBGUBD010000004">
    <property type="protein sequence ID" value="MFA9478238.1"/>
    <property type="molecule type" value="Genomic_DNA"/>
</dbReference>
<dbReference type="InterPro" id="IPR053864">
    <property type="entry name" value="DUF6933"/>
</dbReference>
<protein>
    <recommendedName>
        <fullName evidence="1">DUF6933 domain-containing protein</fullName>
    </recommendedName>
</protein>
<accession>A0ABV4U7I6</accession>
<dbReference type="RefSeq" id="WP_425345161.1">
    <property type="nucleotide sequence ID" value="NZ_JBGUBD010000004.1"/>
</dbReference>
<comment type="caution">
    <text evidence="2">The sequence shown here is derived from an EMBL/GenBank/DDBJ whole genome shotgun (WGS) entry which is preliminary data.</text>
</comment>
<feature type="domain" description="DUF6933" evidence="1">
    <location>
        <begin position="2"/>
        <end position="161"/>
    </location>
</feature>
<proteinExistence type="predicted"/>
<evidence type="ECO:0000313" key="3">
    <source>
        <dbReference type="Proteomes" id="UP001575105"/>
    </source>
</evidence>
<organism evidence="2 3">
    <name type="scientific">Natronomicrosphaera hydrolytica</name>
    <dbReference type="NCBI Taxonomy" id="3242702"/>
    <lineage>
        <taxon>Bacteria</taxon>
        <taxon>Pseudomonadati</taxon>
        <taxon>Planctomycetota</taxon>
        <taxon>Phycisphaerae</taxon>
        <taxon>Phycisphaerales</taxon>
        <taxon>Phycisphaeraceae</taxon>
        <taxon>Natronomicrosphaera</taxon>
    </lineage>
</organism>
<dbReference type="Pfam" id="PF22016">
    <property type="entry name" value="DUF6933"/>
    <property type="match status" value="1"/>
</dbReference>
<evidence type="ECO:0000313" key="2">
    <source>
        <dbReference type="EMBL" id="MFA9478238.1"/>
    </source>
</evidence>
<keyword evidence="3" id="KW-1185">Reference proteome</keyword>
<name>A0ABV4U7I6_9BACT</name>
<dbReference type="Proteomes" id="UP001575105">
    <property type="component" value="Unassembled WGS sequence"/>
</dbReference>
<gene>
    <name evidence="2" type="ORF">ACERK3_08005</name>
</gene>
<evidence type="ECO:0000259" key="1">
    <source>
        <dbReference type="Pfam" id="PF22016"/>
    </source>
</evidence>